<evidence type="ECO:0000313" key="1">
    <source>
        <dbReference type="EMBL" id="CUS37485.1"/>
    </source>
</evidence>
<dbReference type="Proteomes" id="UP000198736">
    <property type="component" value="Unassembled WGS sequence"/>
</dbReference>
<dbReference type="OrthoDB" id="8778976at2"/>
<dbReference type="STRING" id="1742973.COMA2_30296"/>
<sequence>MHLIQIFLPVRDNNKKAFPKAKYIRMRKALTKKFGGLTAYTHAPAEGLWKDDQNDAHHDEMVIFEVMAPKLDKQWWEKYKQWLENTFAQDEIIIRVHNVMILE</sequence>
<protein>
    <submittedName>
        <fullName evidence="1">Uncharacterized protein</fullName>
    </submittedName>
</protein>
<evidence type="ECO:0000313" key="2">
    <source>
        <dbReference type="Proteomes" id="UP000198736"/>
    </source>
</evidence>
<dbReference type="RefSeq" id="WP_090899224.1">
    <property type="nucleotide sequence ID" value="NZ_CZPZ01000023.1"/>
</dbReference>
<accession>A0A0S4LLB2</accession>
<keyword evidence="2" id="KW-1185">Reference proteome</keyword>
<organism evidence="1 2">
    <name type="scientific">Candidatus Nitrospira nitrificans</name>
    <dbReference type="NCBI Taxonomy" id="1742973"/>
    <lineage>
        <taxon>Bacteria</taxon>
        <taxon>Pseudomonadati</taxon>
        <taxon>Nitrospirota</taxon>
        <taxon>Nitrospiria</taxon>
        <taxon>Nitrospirales</taxon>
        <taxon>Nitrospiraceae</taxon>
        <taxon>Nitrospira</taxon>
    </lineage>
</organism>
<dbReference type="EMBL" id="CZPZ01000023">
    <property type="protein sequence ID" value="CUS37485.1"/>
    <property type="molecule type" value="Genomic_DNA"/>
</dbReference>
<gene>
    <name evidence="1" type="ORF">COMA2_30296</name>
</gene>
<proteinExistence type="predicted"/>
<name>A0A0S4LLB2_9BACT</name>
<reference evidence="2" key="1">
    <citation type="submission" date="2015-10" db="EMBL/GenBank/DDBJ databases">
        <authorList>
            <person name="Luecker S."/>
            <person name="Luecker S."/>
        </authorList>
    </citation>
    <scope>NUCLEOTIDE SEQUENCE [LARGE SCALE GENOMIC DNA]</scope>
</reference>
<dbReference type="AlphaFoldDB" id="A0A0S4LLB2"/>